<evidence type="ECO:0000313" key="1">
    <source>
        <dbReference type="EMBL" id="GIN98102.1"/>
    </source>
</evidence>
<evidence type="ECO:0000313" key="2">
    <source>
        <dbReference type="Proteomes" id="UP000680670"/>
    </source>
</evidence>
<sequence length="653" mass="77401">MKTVEISEIKDFKKKYQDMKKKGEGLEFLKSGYRINSEEFHKLFLHSAISMGIDQKELKELLSFLRIMPLKENFEILGDIEFIIHLRTKMDSYDNKIENIYLKCEKKIEVEELFNYLEYIKYKMIKEDLSLDNEVYSKEILESQFNHILDSFPEILEVIKNNNLRLALKEPASVKRESKEIFEAVGFKAILRSFFLRLSVEHIKAVKEENYKLDGDTTARTIFFTPHKLPYWSKLERYRELNFYFQDKNIINNEEKINLMIKKQFMTSYVEGQSIKFDFAKGNEWISEKSIRSAYNLLIPIYGNEKRRFKHKESSIEYSIEDLLTVYSSIYKLAIEIEESTYNDKNKKGFIKIYGEKQLMRCLGISLEQKTLLQLLSYDLNNEKISSHIVNHKPLIRSGKVYYILPSWIKSRIHEKVIDKIFLSDIIQFQLDDQTSKGYLFEDSIETIFKSLDIQFNKLERDEDNGLPEIDGMFVLGEYLFIFEAKATVKPDNIVEAYHNLQGPIYKAFNQLKERIKTFLFNTTAQKLIKQKTGIDVSKKIIAPFILLNHHFFNGYQELCLIYQNKKHRIPIIDFFTFKDIIKSKSVPIWKYNENNKCYSRLEVPFENFDSGKELYLYLLNQVNRGIPIEEKPAFQLLEDGILYPIVKPINFL</sequence>
<accession>A0ABQ4L1E5</accession>
<name>A0ABQ4L1E5_SIMTE</name>
<dbReference type="RefSeq" id="WP_213021231.1">
    <property type="nucleotide sequence ID" value="NZ_BORJ01000012.1"/>
</dbReference>
<comment type="caution">
    <text evidence="1">The sequence shown here is derived from an EMBL/GenBank/DDBJ whole genome shotgun (WGS) entry which is preliminary data.</text>
</comment>
<dbReference type="EMBL" id="BORJ01000012">
    <property type="protein sequence ID" value="GIN98102.1"/>
    <property type="molecule type" value="Genomic_DNA"/>
</dbReference>
<gene>
    <name evidence="1" type="ORF">J6TS1_39720</name>
</gene>
<dbReference type="Proteomes" id="UP000680670">
    <property type="component" value="Unassembled WGS sequence"/>
</dbReference>
<reference evidence="1 2" key="1">
    <citation type="submission" date="2021-03" db="EMBL/GenBank/DDBJ databases">
        <title>Antimicrobial resistance genes in bacteria isolated from Japanese honey, and their potential for conferring macrolide and lincosamide resistance in the American foulbrood pathogen Paenibacillus larvae.</title>
        <authorList>
            <person name="Okamoto M."/>
            <person name="Kumagai M."/>
            <person name="Kanamori H."/>
            <person name="Takamatsu D."/>
        </authorList>
    </citation>
    <scope>NUCLEOTIDE SEQUENCE [LARGE SCALE GENOMIC DNA]</scope>
    <source>
        <strain evidence="1 2">J6TS1</strain>
    </source>
</reference>
<proteinExistence type="predicted"/>
<protein>
    <submittedName>
        <fullName evidence="1">Uncharacterized protein</fullName>
    </submittedName>
</protein>
<keyword evidence="2" id="KW-1185">Reference proteome</keyword>
<organism evidence="1 2">
    <name type="scientific">Siminovitchia terrae</name>
    <name type="common">Bacillus terrae</name>
    <dbReference type="NCBI Taxonomy" id="1914933"/>
    <lineage>
        <taxon>Bacteria</taxon>
        <taxon>Bacillati</taxon>
        <taxon>Bacillota</taxon>
        <taxon>Bacilli</taxon>
        <taxon>Bacillales</taxon>
        <taxon>Bacillaceae</taxon>
        <taxon>Siminovitchia</taxon>
    </lineage>
</organism>